<keyword evidence="8 9" id="KW-0472">Membrane</keyword>
<evidence type="ECO:0000256" key="9">
    <source>
        <dbReference type="SAM" id="Phobius"/>
    </source>
</evidence>
<dbReference type="InterPro" id="IPR010989">
    <property type="entry name" value="SNARE"/>
</dbReference>
<dbReference type="EMBL" id="CAJNOC010000261">
    <property type="protein sequence ID" value="CAF0735154.1"/>
    <property type="molecule type" value="Genomic_DNA"/>
</dbReference>
<protein>
    <recommendedName>
        <fullName evidence="10">t-SNARE coiled-coil homology domain-containing protein</fullName>
    </recommendedName>
</protein>
<dbReference type="SUPFAM" id="SSF47661">
    <property type="entry name" value="t-snare proteins"/>
    <property type="match status" value="1"/>
</dbReference>
<evidence type="ECO:0000313" key="12">
    <source>
        <dbReference type="Proteomes" id="UP000663879"/>
    </source>
</evidence>
<evidence type="ECO:0000256" key="8">
    <source>
        <dbReference type="ARBA" id="ARBA00023136"/>
    </source>
</evidence>
<evidence type="ECO:0000256" key="4">
    <source>
        <dbReference type="ARBA" id="ARBA00022692"/>
    </source>
</evidence>
<evidence type="ECO:0000256" key="7">
    <source>
        <dbReference type="ARBA" id="ARBA00023054"/>
    </source>
</evidence>
<dbReference type="Pfam" id="PF05008">
    <property type="entry name" value="V-SNARE"/>
    <property type="match status" value="1"/>
</dbReference>
<dbReference type="InterPro" id="IPR007705">
    <property type="entry name" value="Vesicle_trsprt_v-SNARE_N"/>
</dbReference>
<evidence type="ECO:0000256" key="1">
    <source>
        <dbReference type="ARBA" id="ARBA00004211"/>
    </source>
</evidence>
<reference evidence="11" key="1">
    <citation type="submission" date="2021-02" db="EMBL/GenBank/DDBJ databases">
        <authorList>
            <person name="Nowell W R."/>
        </authorList>
    </citation>
    <scope>NUCLEOTIDE SEQUENCE</scope>
    <source>
        <strain evidence="11">Ploen Becks lab</strain>
    </source>
</reference>
<feature type="domain" description="T-SNARE coiled-coil homology" evidence="10">
    <location>
        <begin position="120"/>
        <end position="182"/>
    </location>
</feature>
<dbReference type="GO" id="GO:0006896">
    <property type="term" value="P:Golgi to vacuole transport"/>
    <property type="evidence" value="ECO:0007669"/>
    <property type="project" value="TreeGrafter"/>
</dbReference>
<dbReference type="CDD" id="cd15890">
    <property type="entry name" value="SNARE_Vti1b"/>
    <property type="match status" value="1"/>
</dbReference>
<dbReference type="PANTHER" id="PTHR21230:SF89">
    <property type="entry name" value="VESICLE TRANSPORT THROUGH INTERACTION WITH T-SNARES HOMOLOG 1B"/>
    <property type="match status" value="1"/>
</dbReference>
<dbReference type="SMART" id="SM00397">
    <property type="entry name" value="t_SNARE"/>
    <property type="match status" value="1"/>
</dbReference>
<dbReference type="GO" id="GO:0006886">
    <property type="term" value="P:intracellular protein transport"/>
    <property type="evidence" value="ECO:0007669"/>
    <property type="project" value="InterPro"/>
</dbReference>
<name>A0A813NA85_9BILA</name>
<keyword evidence="3" id="KW-0813">Transport</keyword>
<accession>A0A813NA85</accession>
<keyword evidence="6 9" id="KW-1133">Transmembrane helix</keyword>
<evidence type="ECO:0000256" key="5">
    <source>
        <dbReference type="ARBA" id="ARBA00022927"/>
    </source>
</evidence>
<dbReference type="GO" id="GO:0016236">
    <property type="term" value="P:macroautophagy"/>
    <property type="evidence" value="ECO:0007669"/>
    <property type="project" value="TreeGrafter"/>
</dbReference>
<dbReference type="InterPro" id="IPR000727">
    <property type="entry name" value="T_SNARE_dom"/>
</dbReference>
<dbReference type="Gene3D" id="1.20.58.400">
    <property type="entry name" value="t-snare proteins"/>
    <property type="match status" value="1"/>
</dbReference>
<dbReference type="PROSITE" id="PS50192">
    <property type="entry name" value="T_SNARE"/>
    <property type="match status" value="1"/>
</dbReference>
<evidence type="ECO:0000256" key="3">
    <source>
        <dbReference type="ARBA" id="ARBA00022448"/>
    </source>
</evidence>
<evidence type="ECO:0000256" key="6">
    <source>
        <dbReference type="ARBA" id="ARBA00022989"/>
    </source>
</evidence>
<dbReference type="FunFam" id="1.20.5.110:FF:000002">
    <property type="entry name" value="Vesicle transport through interaction with t-SNAREsB"/>
    <property type="match status" value="1"/>
</dbReference>
<comment type="subcellular location">
    <subcellularLocation>
        <location evidence="1">Membrane</location>
        <topology evidence="1">Single-pass type IV membrane protein</topology>
    </subcellularLocation>
</comment>
<keyword evidence="7" id="KW-0175">Coiled coil</keyword>
<dbReference type="Proteomes" id="UP000663879">
    <property type="component" value="Unassembled WGS sequence"/>
</dbReference>
<dbReference type="GO" id="GO:0042147">
    <property type="term" value="P:retrograde transport, endosome to Golgi"/>
    <property type="evidence" value="ECO:0007669"/>
    <property type="project" value="TreeGrafter"/>
</dbReference>
<dbReference type="AlphaFoldDB" id="A0A813NA85"/>
<evidence type="ECO:0000256" key="2">
    <source>
        <dbReference type="ARBA" id="ARBA00006108"/>
    </source>
</evidence>
<dbReference type="GO" id="GO:0048280">
    <property type="term" value="P:vesicle fusion with Golgi apparatus"/>
    <property type="evidence" value="ECO:0007669"/>
    <property type="project" value="TreeGrafter"/>
</dbReference>
<dbReference type="GO" id="GO:0005829">
    <property type="term" value="C:cytosol"/>
    <property type="evidence" value="ECO:0007669"/>
    <property type="project" value="GOC"/>
</dbReference>
<evidence type="ECO:0000313" key="11">
    <source>
        <dbReference type="EMBL" id="CAF0735154.1"/>
    </source>
</evidence>
<comment type="similarity">
    <text evidence="2">Belongs to the VTI1 family.</text>
</comment>
<dbReference type="GO" id="GO:1903076">
    <property type="term" value="P:regulation of protein localization to plasma membrane"/>
    <property type="evidence" value="ECO:0007669"/>
    <property type="project" value="TreeGrafter"/>
</dbReference>
<dbReference type="InterPro" id="IPR038407">
    <property type="entry name" value="v-SNARE_N_sf"/>
</dbReference>
<dbReference type="GO" id="GO:0006891">
    <property type="term" value="P:intra-Golgi vesicle-mediated transport"/>
    <property type="evidence" value="ECO:0007669"/>
    <property type="project" value="TreeGrafter"/>
</dbReference>
<feature type="transmembrane region" description="Helical" evidence="9">
    <location>
        <begin position="187"/>
        <end position="210"/>
    </location>
</feature>
<sequence>MSDHFNRCEKDLIDFIRSCKTLLSDRLPIAQLEEKKSLIRQARQYLDDISKLISDMEVESNKFGPNSRASMANKLKQYKFDVDLIKKDLKKVTDESTKYKSYQSINNENDPERNKLLQIHSSLMNTNDTIVRSTQIAIETERIGNSVLTELNEQGERLTNANEQLDDTKNALLKSRRILKKISMGAFYNKFLIFIIIFLELVALAGVIYWKFFT</sequence>
<keyword evidence="4 9" id="KW-0812">Transmembrane</keyword>
<dbReference type="GO" id="GO:0005484">
    <property type="term" value="F:SNAP receptor activity"/>
    <property type="evidence" value="ECO:0007669"/>
    <property type="project" value="TreeGrafter"/>
</dbReference>
<proteinExistence type="inferred from homology"/>
<dbReference type="GO" id="GO:0000149">
    <property type="term" value="F:SNARE binding"/>
    <property type="evidence" value="ECO:0007669"/>
    <property type="project" value="TreeGrafter"/>
</dbReference>
<dbReference type="Gene3D" id="1.20.5.110">
    <property type="match status" value="1"/>
</dbReference>
<keyword evidence="12" id="KW-1185">Reference proteome</keyword>
<dbReference type="Pfam" id="PF12352">
    <property type="entry name" value="V-SNARE_C"/>
    <property type="match status" value="1"/>
</dbReference>
<gene>
    <name evidence="11" type="ORF">OXX778_LOCUS3083</name>
</gene>
<dbReference type="GO" id="GO:0031201">
    <property type="term" value="C:SNARE complex"/>
    <property type="evidence" value="ECO:0007669"/>
    <property type="project" value="TreeGrafter"/>
</dbReference>
<dbReference type="GO" id="GO:0012507">
    <property type="term" value="C:ER to Golgi transport vesicle membrane"/>
    <property type="evidence" value="ECO:0007669"/>
    <property type="project" value="TreeGrafter"/>
</dbReference>
<organism evidence="11 12">
    <name type="scientific">Brachionus calyciflorus</name>
    <dbReference type="NCBI Taxonomy" id="104777"/>
    <lineage>
        <taxon>Eukaryota</taxon>
        <taxon>Metazoa</taxon>
        <taxon>Spiralia</taxon>
        <taxon>Gnathifera</taxon>
        <taxon>Rotifera</taxon>
        <taxon>Eurotatoria</taxon>
        <taxon>Monogononta</taxon>
        <taxon>Pseudotrocha</taxon>
        <taxon>Ploima</taxon>
        <taxon>Brachionidae</taxon>
        <taxon>Brachionus</taxon>
    </lineage>
</organism>
<dbReference type="GO" id="GO:0005794">
    <property type="term" value="C:Golgi apparatus"/>
    <property type="evidence" value="ECO:0007669"/>
    <property type="project" value="TreeGrafter"/>
</dbReference>
<comment type="caution">
    <text evidence="11">The sequence shown here is derived from an EMBL/GenBank/DDBJ whole genome shotgun (WGS) entry which is preliminary data.</text>
</comment>
<keyword evidence="5" id="KW-0653">Protein transport</keyword>
<dbReference type="OrthoDB" id="430637at2759"/>
<dbReference type="SUPFAM" id="SSF58038">
    <property type="entry name" value="SNARE fusion complex"/>
    <property type="match status" value="1"/>
</dbReference>
<dbReference type="PANTHER" id="PTHR21230">
    <property type="entry name" value="VESICLE TRANSPORT V-SNARE PROTEIN VTI1-RELATED"/>
    <property type="match status" value="1"/>
</dbReference>
<evidence type="ECO:0000259" key="10">
    <source>
        <dbReference type="PROSITE" id="PS50192"/>
    </source>
</evidence>
<dbReference type="GO" id="GO:0005789">
    <property type="term" value="C:endoplasmic reticulum membrane"/>
    <property type="evidence" value="ECO:0007669"/>
    <property type="project" value="TreeGrafter"/>
</dbReference>
<dbReference type="GO" id="GO:0031902">
    <property type="term" value="C:late endosome membrane"/>
    <property type="evidence" value="ECO:0007669"/>
    <property type="project" value="TreeGrafter"/>
</dbReference>